<proteinExistence type="predicted"/>
<dbReference type="STRING" id="1123323.SAMN05216245_1172"/>
<gene>
    <name evidence="1" type="ORF">SAMN05216245_1172</name>
</gene>
<protein>
    <submittedName>
        <fullName evidence="1">Uncharacterized protein</fullName>
    </submittedName>
</protein>
<sequence length="129" mass="14908">MLIKIVDKNKEKIDKVLSAVNGRARRRILDYERLLDVVKTAQEQIKRTVGDSKSSVYGAKVHYAPNAVFAKSYKYEAEGTCVIFHFNQNGEAVLTYAYRNRISKDTSKQYDVEFTEKQKALMLKYASRF</sequence>
<dbReference type="EMBL" id="FONL01000017">
    <property type="protein sequence ID" value="SFE75459.1"/>
    <property type="molecule type" value="Genomic_DNA"/>
</dbReference>
<evidence type="ECO:0000313" key="2">
    <source>
        <dbReference type="Proteomes" id="UP000198896"/>
    </source>
</evidence>
<accession>A0A1I2D4N0</accession>
<name>A0A1I2D4N0_9FIRM</name>
<evidence type="ECO:0000313" key="1">
    <source>
        <dbReference type="EMBL" id="SFE75459.1"/>
    </source>
</evidence>
<dbReference type="RefSeq" id="WP_093914045.1">
    <property type="nucleotide sequence ID" value="NZ_FONL01000017.1"/>
</dbReference>
<dbReference type="Proteomes" id="UP000198896">
    <property type="component" value="Unassembled WGS sequence"/>
</dbReference>
<dbReference type="AlphaFoldDB" id="A0A1I2D4N0"/>
<reference evidence="1 2" key="1">
    <citation type="submission" date="2016-10" db="EMBL/GenBank/DDBJ databases">
        <authorList>
            <person name="de Groot N.N."/>
        </authorList>
    </citation>
    <scope>NUCLEOTIDE SEQUENCE [LARGE SCALE GENOMIC DNA]</scope>
    <source>
        <strain evidence="1 2">DSM 9236</strain>
    </source>
</reference>
<organism evidence="1 2">
    <name type="scientific">Succiniclasticum ruminis DSM 9236</name>
    <dbReference type="NCBI Taxonomy" id="1123323"/>
    <lineage>
        <taxon>Bacteria</taxon>
        <taxon>Bacillati</taxon>
        <taxon>Bacillota</taxon>
        <taxon>Negativicutes</taxon>
        <taxon>Acidaminococcales</taxon>
        <taxon>Acidaminococcaceae</taxon>
        <taxon>Succiniclasticum</taxon>
    </lineage>
</organism>
<keyword evidence="2" id="KW-1185">Reference proteome</keyword>